<protein>
    <recommendedName>
        <fullName evidence="16">DUF1211 domain-containing protein</fullName>
    </recommendedName>
</protein>
<dbReference type="OrthoDB" id="7626281at2"/>
<keyword evidence="10 13" id="KW-0472">Membrane</keyword>
<dbReference type="EMBL" id="FODD01000010">
    <property type="protein sequence ID" value="SEN78622.1"/>
    <property type="molecule type" value="Genomic_DNA"/>
</dbReference>
<evidence type="ECO:0000256" key="5">
    <source>
        <dbReference type="ARBA" id="ARBA00022692"/>
    </source>
</evidence>
<name>A0A1H8JCW2_9ACTN</name>
<feature type="transmembrane region" description="Helical" evidence="13">
    <location>
        <begin position="155"/>
        <end position="174"/>
    </location>
</feature>
<feature type="transmembrane region" description="Helical" evidence="13">
    <location>
        <begin position="12"/>
        <end position="33"/>
    </location>
</feature>
<keyword evidence="5 13" id="KW-0812">Transmembrane</keyword>
<dbReference type="PANTHER" id="PTHR31462:SF5">
    <property type="entry name" value="ENDOSOMAL_LYSOSOMAL PROTON CHANNEL TMEM175"/>
    <property type="match status" value="1"/>
</dbReference>
<organism evidence="14 15">
    <name type="scientific">Actinacidiphila rubida</name>
    <dbReference type="NCBI Taxonomy" id="310780"/>
    <lineage>
        <taxon>Bacteria</taxon>
        <taxon>Bacillati</taxon>
        <taxon>Actinomycetota</taxon>
        <taxon>Actinomycetes</taxon>
        <taxon>Kitasatosporales</taxon>
        <taxon>Streptomycetaceae</taxon>
        <taxon>Actinacidiphila</taxon>
    </lineage>
</organism>
<keyword evidence="6" id="KW-0631">Potassium channel</keyword>
<evidence type="ECO:0000256" key="7">
    <source>
        <dbReference type="ARBA" id="ARBA00022958"/>
    </source>
</evidence>
<accession>A0A1H8JCW2</accession>
<evidence type="ECO:0000256" key="8">
    <source>
        <dbReference type="ARBA" id="ARBA00022989"/>
    </source>
</evidence>
<keyword evidence="11" id="KW-0407">Ion channel</keyword>
<keyword evidence="9" id="KW-0406">Ion transport</keyword>
<feature type="transmembrane region" description="Helical" evidence="13">
    <location>
        <begin position="112"/>
        <end position="135"/>
    </location>
</feature>
<keyword evidence="3" id="KW-0813">Transport</keyword>
<evidence type="ECO:0000256" key="9">
    <source>
        <dbReference type="ARBA" id="ARBA00023065"/>
    </source>
</evidence>
<evidence type="ECO:0000256" key="3">
    <source>
        <dbReference type="ARBA" id="ARBA00022448"/>
    </source>
</evidence>
<keyword evidence="15" id="KW-1185">Reference proteome</keyword>
<evidence type="ECO:0000256" key="12">
    <source>
        <dbReference type="ARBA" id="ARBA00034430"/>
    </source>
</evidence>
<comment type="similarity">
    <text evidence="2">Belongs to the TMEM175 family.</text>
</comment>
<comment type="catalytic activity">
    <reaction evidence="12">
        <text>K(+)(in) = K(+)(out)</text>
        <dbReference type="Rhea" id="RHEA:29463"/>
        <dbReference type="ChEBI" id="CHEBI:29103"/>
    </reaction>
</comment>
<dbReference type="PANTHER" id="PTHR31462">
    <property type="entry name" value="ENDOSOMAL/LYSOSOMAL POTASSIUM CHANNEL TMEM175"/>
    <property type="match status" value="1"/>
</dbReference>
<dbReference type="Proteomes" id="UP000181951">
    <property type="component" value="Unassembled WGS sequence"/>
</dbReference>
<comment type="subcellular location">
    <subcellularLocation>
        <location evidence="1">Membrane</location>
        <topology evidence="1">Multi-pass membrane protein</topology>
    </subcellularLocation>
</comment>
<keyword evidence="8 13" id="KW-1133">Transmembrane helix</keyword>
<proteinExistence type="inferred from homology"/>
<dbReference type="AlphaFoldDB" id="A0A1H8JCW2"/>
<evidence type="ECO:0000313" key="15">
    <source>
        <dbReference type="Proteomes" id="UP000181951"/>
    </source>
</evidence>
<evidence type="ECO:0000313" key="14">
    <source>
        <dbReference type="EMBL" id="SEN78622.1"/>
    </source>
</evidence>
<dbReference type="InterPro" id="IPR010617">
    <property type="entry name" value="TMEM175-like"/>
</dbReference>
<evidence type="ECO:0000256" key="1">
    <source>
        <dbReference type="ARBA" id="ARBA00004141"/>
    </source>
</evidence>
<evidence type="ECO:0008006" key="16">
    <source>
        <dbReference type="Google" id="ProtNLM"/>
    </source>
</evidence>
<dbReference type="RefSeq" id="WP_079138151.1">
    <property type="nucleotide sequence ID" value="NZ_FODD01000010.1"/>
</dbReference>
<dbReference type="GO" id="GO:0016020">
    <property type="term" value="C:membrane"/>
    <property type="evidence" value="ECO:0007669"/>
    <property type="project" value="UniProtKB-SubCell"/>
</dbReference>
<keyword evidence="4" id="KW-0633">Potassium transport</keyword>
<evidence type="ECO:0000256" key="11">
    <source>
        <dbReference type="ARBA" id="ARBA00023303"/>
    </source>
</evidence>
<dbReference type="GO" id="GO:0015252">
    <property type="term" value="F:proton channel activity"/>
    <property type="evidence" value="ECO:0007669"/>
    <property type="project" value="InterPro"/>
</dbReference>
<dbReference type="Pfam" id="PF06736">
    <property type="entry name" value="TMEM175"/>
    <property type="match status" value="1"/>
</dbReference>
<feature type="transmembrane region" description="Helical" evidence="13">
    <location>
        <begin position="53"/>
        <end position="71"/>
    </location>
</feature>
<dbReference type="STRING" id="310780.SAMN05216267_101049"/>
<keyword evidence="7" id="KW-0630">Potassium</keyword>
<evidence type="ECO:0000256" key="2">
    <source>
        <dbReference type="ARBA" id="ARBA00006920"/>
    </source>
</evidence>
<dbReference type="GO" id="GO:0005267">
    <property type="term" value="F:potassium channel activity"/>
    <property type="evidence" value="ECO:0007669"/>
    <property type="project" value="UniProtKB-KW"/>
</dbReference>
<gene>
    <name evidence="14" type="ORF">SAMN05216267_101049</name>
</gene>
<evidence type="ECO:0000256" key="6">
    <source>
        <dbReference type="ARBA" id="ARBA00022826"/>
    </source>
</evidence>
<feature type="transmembrane region" description="Helical" evidence="13">
    <location>
        <begin position="83"/>
        <end position="100"/>
    </location>
</feature>
<sequence>MRLHHGIDVERMRAFADAVFSIAITLLALDMTVPEGLPAGELGHALRAALPEVAGYALSFVVVGALWLSHHRLFGMVKELDHVLLRAGLALLGIVAALPFPTRVISAYGGNALATSFYAATIALAASLIAFMFHLLRVRPGLRRDEVPRSSVTHAVRLSCAVAAVFATSVPLALVSPNLSEYWWILVVPVRQWFSRRPAGVAGAVS</sequence>
<reference evidence="14 15" key="1">
    <citation type="submission" date="2016-10" db="EMBL/GenBank/DDBJ databases">
        <authorList>
            <person name="de Groot N.N."/>
        </authorList>
    </citation>
    <scope>NUCLEOTIDE SEQUENCE [LARGE SCALE GENOMIC DNA]</scope>
    <source>
        <strain evidence="14 15">CGMCC 4.2026</strain>
    </source>
</reference>
<evidence type="ECO:0000256" key="10">
    <source>
        <dbReference type="ARBA" id="ARBA00023136"/>
    </source>
</evidence>
<evidence type="ECO:0000256" key="13">
    <source>
        <dbReference type="SAM" id="Phobius"/>
    </source>
</evidence>
<evidence type="ECO:0000256" key="4">
    <source>
        <dbReference type="ARBA" id="ARBA00022538"/>
    </source>
</evidence>